<reference evidence="3" key="1">
    <citation type="journal article" date="2023" name="Commun. Biol.">
        <title>Genome analysis of Parmales, the sister group of diatoms, reveals the evolutionary specialization of diatoms from phago-mixotrophs to photoautotrophs.</title>
        <authorList>
            <person name="Ban H."/>
            <person name="Sato S."/>
            <person name="Yoshikawa S."/>
            <person name="Yamada K."/>
            <person name="Nakamura Y."/>
            <person name="Ichinomiya M."/>
            <person name="Sato N."/>
            <person name="Blanc-Mathieu R."/>
            <person name="Endo H."/>
            <person name="Kuwata A."/>
            <person name="Ogata H."/>
        </authorList>
    </citation>
    <scope>NUCLEOTIDE SEQUENCE [LARGE SCALE GENOMIC DNA]</scope>
    <source>
        <strain evidence="3">NIES 3701</strain>
    </source>
</reference>
<accession>A0A9W7B7H3</accession>
<name>A0A9W7B7H3_9STRA</name>
<feature type="chain" id="PRO_5040740464" evidence="1">
    <location>
        <begin position="18"/>
        <end position="290"/>
    </location>
</feature>
<keyword evidence="1" id="KW-0732">Signal</keyword>
<proteinExistence type="predicted"/>
<feature type="signal peptide" evidence="1">
    <location>
        <begin position="1"/>
        <end position="17"/>
    </location>
</feature>
<sequence>MIMSTLLLLCLLVSSHALSQPVGSKLVQSSLSSPNPQAGCWRLMLDVGREQGTWMPPEWGSSGTRLAIPLLVDFLPLRSNLEDDPLVGRNSLLVKPVDKATFINENGEQTIQVQAGGWSVEPPKEGQSPAVLRFWLDFGEGGEKRDTVLPPGRVFFTAAGWMDEEIEVGNKARSGLVSLLENDILVKLKAAQEDYDQANALAKVGKLSNLVGLSTKRDNTMARIRSIDKSLPKKGDGNLKPGKFPFIESRFRIAGGGLCVKRPGKVMGSEYHILGTWSCTPVDTDESLRS</sequence>
<organism evidence="2 3">
    <name type="scientific">Triparma strigata</name>
    <dbReference type="NCBI Taxonomy" id="1606541"/>
    <lineage>
        <taxon>Eukaryota</taxon>
        <taxon>Sar</taxon>
        <taxon>Stramenopiles</taxon>
        <taxon>Ochrophyta</taxon>
        <taxon>Bolidophyceae</taxon>
        <taxon>Parmales</taxon>
        <taxon>Triparmaceae</taxon>
        <taxon>Triparma</taxon>
    </lineage>
</organism>
<dbReference type="AlphaFoldDB" id="A0A9W7B7H3"/>
<dbReference type="OrthoDB" id="193230at2759"/>
<evidence type="ECO:0000313" key="2">
    <source>
        <dbReference type="EMBL" id="GMH85272.1"/>
    </source>
</evidence>
<evidence type="ECO:0000256" key="1">
    <source>
        <dbReference type="SAM" id="SignalP"/>
    </source>
</evidence>
<dbReference type="EMBL" id="BRXY01000301">
    <property type="protein sequence ID" value="GMH85272.1"/>
    <property type="molecule type" value="Genomic_DNA"/>
</dbReference>
<evidence type="ECO:0000313" key="3">
    <source>
        <dbReference type="Proteomes" id="UP001165085"/>
    </source>
</evidence>
<dbReference type="Proteomes" id="UP001165085">
    <property type="component" value="Unassembled WGS sequence"/>
</dbReference>
<protein>
    <submittedName>
        <fullName evidence="2">Uncharacterized protein</fullName>
    </submittedName>
</protein>
<comment type="caution">
    <text evidence="2">The sequence shown here is derived from an EMBL/GenBank/DDBJ whole genome shotgun (WGS) entry which is preliminary data.</text>
</comment>
<gene>
    <name evidence="2" type="ORF">TrST_g7600</name>
</gene>
<keyword evidence="3" id="KW-1185">Reference proteome</keyword>